<organism evidence="1 2">
    <name type="scientific">Paenibacillus mesotrionivorans</name>
    <dbReference type="NCBI Taxonomy" id="3160968"/>
    <lineage>
        <taxon>Bacteria</taxon>
        <taxon>Bacillati</taxon>
        <taxon>Bacillota</taxon>
        <taxon>Bacilli</taxon>
        <taxon>Bacillales</taxon>
        <taxon>Paenibacillaceae</taxon>
        <taxon>Paenibacillus</taxon>
    </lineage>
</organism>
<dbReference type="Proteomes" id="UP001631969">
    <property type="component" value="Unassembled WGS sequence"/>
</dbReference>
<proteinExistence type="predicted"/>
<keyword evidence="2" id="KW-1185">Reference proteome</keyword>
<accession>A0ACC7NT09</accession>
<sequence>MEHLRFVSEMDEETFKKVMLTYGQDVWNYAYFLTGKRDLADDISQDVFLSVYRNIGSYRGESSLRTWLFAITRNISRNIKRNAFFRRVILMEWIEGENTATSAETEAMDAYVSNEIWQVVLQLPVKFREVLILDAKYEMTAPEIADLLGISVGTVKSRLSRARKKVSAIWEGLIHETV</sequence>
<name>A0ACC7NT09_9BACL</name>
<evidence type="ECO:0000313" key="1">
    <source>
        <dbReference type="EMBL" id="MFM9327176.1"/>
    </source>
</evidence>
<evidence type="ECO:0000313" key="2">
    <source>
        <dbReference type="Proteomes" id="UP001631969"/>
    </source>
</evidence>
<protein>
    <submittedName>
        <fullName evidence="1">RNA polymerase sigma factor</fullName>
    </submittedName>
</protein>
<reference evidence="1" key="1">
    <citation type="submission" date="2024-12" db="EMBL/GenBank/DDBJ databases">
        <authorList>
            <person name="Wu N."/>
        </authorList>
    </citation>
    <scope>NUCLEOTIDE SEQUENCE</scope>
    <source>
        <strain evidence="1">P15</strain>
    </source>
</reference>
<dbReference type="EMBL" id="JBJURJ010000002">
    <property type="protein sequence ID" value="MFM9327176.1"/>
    <property type="molecule type" value="Genomic_DNA"/>
</dbReference>
<comment type="caution">
    <text evidence="1">The sequence shown here is derived from an EMBL/GenBank/DDBJ whole genome shotgun (WGS) entry which is preliminary data.</text>
</comment>
<gene>
    <name evidence="1" type="ORF">ACI1P1_02585</name>
</gene>